<feature type="chain" id="PRO_5046861897" description="Succinoglycan biosynthesis protein exoi" evidence="1">
    <location>
        <begin position="24"/>
        <end position="93"/>
    </location>
</feature>
<dbReference type="Proteomes" id="UP001073227">
    <property type="component" value="Unassembled WGS sequence"/>
</dbReference>
<gene>
    <name evidence="2" type="ORF">OEG84_00905</name>
</gene>
<dbReference type="RefSeq" id="WP_267651992.1">
    <property type="nucleotide sequence ID" value="NZ_JAOVZR010000001.1"/>
</dbReference>
<sequence>MPRFATLVIVCSAAAFIAPSAISRIGVSFSDELSELTKQCLIKGNVSINTGERIYHVPGQEFYTPTKISARYGERWFCSEAEARAAGWRKARR</sequence>
<proteinExistence type="predicted"/>
<feature type="signal peptide" evidence="1">
    <location>
        <begin position="1"/>
        <end position="23"/>
    </location>
</feature>
<organism evidence="2 3">
    <name type="scientific">Hoeflea algicola</name>
    <dbReference type="NCBI Taxonomy" id="2983763"/>
    <lineage>
        <taxon>Bacteria</taxon>
        <taxon>Pseudomonadati</taxon>
        <taxon>Pseudomonadota</taxon>
        <taxon>Alphaproteobacteria</taxon>
        <taxon>Hyphomicrobiales</taxon>
        <taxon>Rhizobiaceae</taxon>
        <taxon>Hoeflea</taxon>
    </lineage>
</organism>
<comment type="caution">
    <text evidence="2">The sequence shown here is derived from an EMBL/GenBank/DDBJ whole genome shotgun (WGS) entry which is preliminary data.</text>
</comment>
<protein>
    <recommendedName>
        <fullName evidence="4">Succinoglycan biosynthesis protein exoi</fullName>
    </recommendedName>
</protein>
<evidence type="ECO:0008006" key="4">
    <source>
        <dbReference type="Google" id="ProtNLM"/>
    </source>
</evidence>
<dbReference type="EMBL" id="JAOVZR010000001">
    <property type="protein sequence ID" value="MCY0146313.1"/>
    <property type="molecule type" value="Genomic_DNA"/>
</dbReference>
<evidence type="ECO:0000313" key="3">
    <source>
        <dbReference type="Proteomes" id="UP001073227"/>
    </source>
</evidence>
<reference evidence="2" key="1">
    <citation type="submission" date="2022-10" db="EMBL/GenBank/DDBJ databases">
        <title>Hoeflea sp. G2-23, isolated from marine algae.</title>
        <authorList>
            <person name="Kristyanto S."/>
            <person name="Kim J.M."/>
            <person name="Jeon C.O."/>
        </authorList>
    </citation>
    <scope>NUCLEOTIDE SEQUENCE</scope>
    <source>
        <strain evidence="2">G2-23</strain>
    </source>
</reference>
<evidence type="ECO:0000313" key="2">
    <source>
        <dbReference type="EMBL" id="MCY0146313.1"/>
    </source>
</evidence>
<accession>A0ABT3Z3U2</accession>
<keyword evidence="3" id="KW-1185">Reference proteome</keyword>
<keyword evidence="1" id="KW-0732">Signal</keyword>
<name>A0ABT3Z3U2_9HYPH</name>
<evidence type="ECO:0000256" key="1">
    <source>
        <dbReference type="SAM" id="SignalP"/>
    </source>
</evidence>